<sequence length="376" mass="40444">MQLLLRRSAGSQGMLLGLSWGGPLGAPHLRRAQLGTPQPTASRVPLRGPPSLTRPPLALSAAAALPSCMRDNNEFEAAPVGGPQQQKENIGAPLSPLKLNRGPLCLSCDIFSSVSSFKGPEVVQSPSPLAAELRGPLGPHRGPLVSLHAHKGSPGVCYQRRFFGVGGSYGYGAFFRGEADVYAKSNVQLQRLEEEGAPKGGPMTMKMPETLAKLVAEGALRRQLSRPGVSVFHHHVPYKPNKSLVFLTATTKEAGAPAAAAAVSLVQQRERGVAAQLILDGRGVKAYFDPDWPNLMVRLGVGVKPLALRRLAEQYATKAKIFVDKRGLLLTIHGWDKRAVGTLTMELYRHLKANPYTGKGARIAFYPINKKVPTKR</sequence>
<reference evidence="1" key="1">
    <citation type="submission" date="2013-10" db="EMBL/GenBank/DDBJ databases">
        <title>Genomic analysis of the causative agents of coccidiosis in chickens.</title>
        <authorList>
            <person name="Reid A.J."/>
            <person name="Blake D."/>
            <person name="Billington K."/>
            <person name="Browne H."/>
            <person name="Dunn M."/>
            <person name="Hung S."/>
            <person name="Kawahara F."/>
            <person name="Miranda-Saavedra D."/>
            <person name="Mourier T."/>
            <person name="Nagra H."/>
            <person name="Otto T.D."/>
            <person name="Rawlings N."/>
            <person name="Sanchez A."/>
            <person name="Sanders M."/>
            <person name="Subramaniam C."/>
            <person name="Tay Y."/>
            <person name="Dear P."/>
            <person name="Doerig C."/>
            <person name="Gruber A."/>
            <person name="Parkinson J."/>
            <person name="Shirley M."/>
            <person name="Wan K.L."/>
            <person name="Berriman M."/>
            <person name="Tomley F."/>
            <person name="Pain A."/>
        </authorList>
    </citation>
    <scope>NUCLEOTIDE SEQUENCE</scope>
    <source>
        <strain evidence="1">Houghton</strain>
    </source>
</reference>
<dbReference type="EMBL" id="HG670863">
    <property type="protein sequence ID" value="CDI78391.1"/>
    <property type="molecule type" value="Genomic_DNA"/>
</dbReference>
<keyword evidence="2" id="KW-1185">Reference proteome</keyword>
<dbReference type="VEuPathDB" id="ToxoDB:EAH_00033050"/>
<dbReference type="Proteomes" id="UP000018050">
    <property type="component" value="Unassembled WGS sequence"/>
</dbReference>
<name>U6GDP8_EIMAC</name>
<protein>
    <submittedName>
        <fullName evidence="1">Uncharacterized protein</fullName>
    </submittedName>
</protein>
<dbReference type="OrthoDB" id="407066at2759"/>
<dbReference type="RefSeq" id="XP_013251378.1">
    <property type="nucleotide sequence ID" value="XM_013395924.1"/>
</dbReference>
<evidence type="ECO:0000313" key="2">
    <source>
        <dbReference type="Proteomes" id="UP000018050"/>
    </source>
</evidence>
<dbReference type="GeneID" id="25271375"/>
<reference evidence="1" key="2">
    <citation type="submission" date="2013-10" db="EMBL/GenBank/DDBJ databases">
        <authorList>
            <person name="Aslett M."/>
        </authorList>
    </citation>
    <scope>NUCLEOTIDE SEQUENCE</scope>
    <source>
        <strain evidence="1">Houghton</strain>
    </source>
</reference>
<accession>U6GDP8</accession>
<evidence type="ECO:0000313" key="1">
    <source>
        <dbReference type="EMBL" id="CDI78391.1"/>
    </source>
</evidence>
<dbReference type="AlphaFoldDB" id="U6GDP8"/>
<organism evidence="1 2">
    <name type="scientific">Eimeria acervulina</name>
    <name type="common">Coccidian parasite</name>
    <dbReference type="NCBI Taxonomy" id="5801"/>
    <lineage>
        <taxon>Eukaryota</taxon>
        <taxon>Sar</taxon>
        <taxon>Alveolata</taxon>
        <taxon>Apicomplexa</taxon>
        <taxon>Conoidasida</taxon>
        <taxon>Coccidia</taxon>
        <taxon>Eucoccidiorida</taxon>
        <taxon>Eimeriorina</taxon>
        <taxon>Eimeriidae</taxon>
        <taxon>Eimeria</taxon>
    </lineage>
</organism>
<gene>
    <name evidence="1" type="ORF">EAH_00033050</name>
</gene>
<proteinExistence type="predicted"/>